<dbReference type="InterPro" id="IPR011701">
    <property type="entry name" value="MFS"/>
</dbReference>
<keyword evidence="5 8" id="KW-0812">Transmembrane</keyword>
<feature type="transmembrane region" description="Helical" evidence="8">
    <location>
        <begin position="135"/>
        <end position="157"/>
    </location>
</feature>
<dbReference type="EMBL" id="JAXOJX010000057">
    <property type="protein sequence ID" value="MDZ5460061.1"/>
    <property type="molecule type" value="Genomic_DNA"/>
</dbReference>
<feature type="transmembrane region" description="Helical" evidence="8">
    <location>
        <begin position="280"/>
        <end position="301"/>
    </location>
</feature>
<evidence type="ECO:0000256" key="1">
    <source>
        <dbReference type="ARBA" id="ARBA00004651"/>
    </source>
</evidence>
<proteinExistence type="inferred from homology"/>
<keyword evidence="8" id="KW-0997">Cell inner membrane</keyword>
<dbReference type="RefSeq" id="WP_322467632.1">
    <property type="nucleotide sequence ID" value="NZ_JAXOJX010000057.1"/>
</dbReference>
<keyword evidence="4" id="KW-1003">Cell membrane</keyword>
<name>A0ABU5IMC9_9BURK</name>
<comment type="similarity">
    <text evidence="2 8">Belongs to the major facilitator superfamily. Bcr/CmlA family.</text>
</comment>
<keyword evidence="11" id="KW-1185">Reference proteome</keyword>
<protein>
    <recommendedName>
        <fullName evidence="8">Bcr/CflA family efflux transporter</fullName>
    </recommendedName>
</protein>
<feature type="transmembrane region" description="Helical" evidence="8">
    <location>
        <begin position="214"/>
        <end position="238"/>
    </location>
</feature>
<feature type="transmembrane region" description="Helical" evidence="8">
    <location>
        <begin position="250"/>
        <end position="268"/>
    </location>
</feature>
<dbReference type="Gene3D" id="1.20.1720.10">
    <property type="entry name" value="Multidrug resistance protein D"/>
    <property type="match status" value="1"/>
</dbReference>
<dbReference type="InterPro" id="IPR036259">
    <property type="entry name" value="MFS_trans_sf"/>
</dbReference>
<evidence type="ECO:0000256" key="7">
    <source>
        <dbReference type="ARBA" id="ARBA00023136"/>
    </source>
</evidence>
<dbReference type="InterPro" id="IPR004812">
    <property type="entry name" value="Efflux_drug-R_Bcr/CmlA"/>
</dbReference>
<accession>A0ABU5IMC9</accession>
<dbReference type="PANTHER" id="PTHR43124:SF3">
    <property type="entry name" value="CHLORAMPHENICOL EFFLUX PUMP RV0191"/>
    <property type="match status" value="1"/>
</dbReference>
<dbReference type="SUPFAM" id="SSF103473">
    <property type="entry name" value="MFS general substrate transporter"/>
    <property type="match status" value="1"/>
</dbReference>
<evidence type="ECO:0000313" key="10">
    <source>
        <dbReference type="EMBL" id="MDZ5460061.1"/>
    </source>
</evidence>
<keyword evidence="6 8" id="KW-1133">Transmembrane helix</keyword>
<comment type="caution">
    <text evidence="10">The sequence shown here is derived from an EMBL/GenBank/DDBJ whole genome shotgun (WGS) entry which is preliminary data.</text>
</comment>
<reference evidence="10 11" key="1">
    <citation type="submission" date="2023-11" db="EMBL/GenBank/DDBJ databases">
        <title>Draft genome of Azohydromonas lata strain H1 (DSM1123), a polyhydroxyalkanoate producer.</title>
        <authorList>
            <person name="Traversa D."/>
            <person name="D'Addabbo P."/>
            <person name="Pazzani C."/>
            <person name="Manzari C."/>
            <person name="Chiara M."/>
            <person name="Scrascia M."/>
        </authorList>
    </citation>
    <scope>NUCLEOTIDE SEQUENCE [LARGE SCALE GENOMIC DNA]</scope>
    <source>
        <strain evidence="10 11">H1</strain>
    </source>
</reference>
<evidence type="ECO:0000256" key="6">
    <source>
        <dbReference type="ARBA" id="ARBA00022989"/>
    </source>
</evidence>
<organism evidence="10 11">
    <name type="scientific">Azohydromonas lata</name>
    <dbReference type="NCBI Taxonomy" id="45677"/>
    <lineage>
        <taxon>Bacteria</taxon>
        <taxon>Pseudomonadati</taxon>
        <taxon>Pseudomonadota</taxon>
        <taxon>Betaproteobacteria</taxon>
        <taxon>Burkholderiales</taxon>
        <taxon>Sphaerotilaceae</taxon>
        <taxon>Azohydromonas</taxon>
    </lineage>
</organism>
<evidence type="ECO:0000259" key="9">
    <source>
        <dbReference type="PROSITE" id="PS50850"/>
    </source>
</evidence>
<dbReference type="PANTHER" id="PTHR43124">
    <property type="entry name" value="PURINE EFFLUX PUMP PBUE"/>
    <property type="match status" value="1"/>
</dbReference>
<gene>
    <name evidence="10" type="ORF">SM757_26120</name>
</gene>
<dbReference type="InterPro" id="IPR020846">
    <property type="entry name" value="MFS_dom"/>
</dbReference>
<feature type="transmembrane region" description="Helical" evidence="8">
    <location>
        <begin position="77"/>
        <end position="96"/>
    </location>
</feature>
<evidence type="ECO:0000256" key="4">
    <source>
        <dbReference type="ARBA" id="ARBA00022475"/>
    </source>
</evidence>
<feature type="transmembrane region" description="Helical" evidence="8">
    <location>
        <begin position="102"/>
        <end position="123"/>
    </location>
</feature>
<dbReference type="InterPro" id="IPR050189">
    <property type="entry name" value="MFS_Efflux_Transporters"/>
</dbReference>
<dbReference type="Proteomes" id="UP001293718">
    <property type="component" value="Unassembled WGS sequence"/>
</dbReference>
<sequence>MKFPANRVAPPLWLLVLVTFSGTLAMHMFVPALPLVARELHATTAAAQLSISLYILGLALGQLVYGPLSDRWGRRPTLLAGLSLYTAAAALCLAAPNVHTLLAGRLLQALGGCAGLLLARAIVRDTSDAQQTLQRLATLGLITLIGPGVAPLLGAVVVLHAGWRWVCACFVALGAVALAAVALRLPETRPAVAAQPRRGSLLADARVLLRSRDFVACALGGGCSTTAFYAFVAAAPFIFVERLHRPLHEVGLYLMAPVVGMSLGNFAASRLAPRVAPLGLMRCGATLSLACALALLAALALAQPPAWAVAAVMGVHAAGAGLTSPAVSTRALSVDPRLTGSAAGLYGFTQMAIGALCSALAGLGTDHGVAAALVLVGAGAVAQTAFRLGLRTPA</sequence>
<feature type="transmembrane region" description="Helical" evidence="8">
    <location>
        <begin position="369"/>
        <end position="390"/>
    </location>
</feature>
<feature type="transmembrane region" description="Helical" evidence="8">
    <location>
        <begin position="163"/>
        <end position="183"/>
    </location>
</feature>
<dbReference type="CDD" id="cd17320">
    <property type="entry name" value="MFS_MdfA_MDR_like"/>
    <property type="match status" value="1"/>
</dbReference>
<dbReference type="PROSITE" id="PS50850">
    <property type="entry name" value="MFS"/>
    <property type="match status" value="1"/>
</dbReference>
<feature type="transmembrane region" description="Helical" evidence="8">
    <location>
        <begin position="344"/>
        <end position="363"/>
    </location>
</feature>
<keyword evidence="7 8" id="KW-0472">Membrane</keyword>
<evidence type="ECO:0000313" key="11">
    <source>
        <dbReference type="Proteomes" id="UP001293718"/>
    </source>
</evidence>
<comment type="subcellular location">
    <subcellularLocation>
        <location evidence="8">Cell inner membrane</location>
        <topology evidence="8">Multi-pass membrane protein</topology>
    </subcellularLocation>
    <subcellularLocation>
        <location evidence="1">Cell membrane</location>
        <topology evidence="1">Multi-pass membrane protein</topology>
    </subcellularLocation>
</comment>
<feature type="transmembrane region" description="Helical" evidence="8">
    <location>
        <begin position="12"/>
        <end position="33"/>
    </location>
</feature>
<evidence type="ECO:0000256" key="3">
    <source>
        <dbReference type="ARBA" id="ARBA00022448"/>
    </source>
</evidence>
<dbReference type="NCBIfam" id="TIGR00710">
    <property type="entry name" value="efflux_Bcr_CflA"/>
    <property type="match status" value="1"/>
</dbReference>
<evidence type="ECO:0000256" key="5">
    <source>
        <dbReference type="ARBA" id="ARBA00022692"/>
    </source>
</evidence>
<evidence type="ECO:0000256" key="8">
    <source>
        <dbReference type="RuleBase" id="RU365088"/>
    </source>
</evidence>
<feature type="transmembrane region" description="Helical" evidence="8">
    <location>
        <begin position="45"/>
        <end position="65"/>
    </location>
</feature>
<keyword evidence="3 8" id="KW-0813">Transport</keyword>
<evidence type="ECO:0000256" key="2">
    <source>
        <dbReference type="ARBA" id="ARBA00006236"/>
    </source>
</evidence>
<feature type="transmembrane region" description="Helical" evidence="8">
    <location>
        <begin position="307"/>
        <end position="332"/>
    </location>
</feature>
<feature type="domain" description="Major facilitator superfamily (MFS) profile" evidence="9">
    <location>
        <begin position="11"/>
        <end position="394"/>
    </location>
</feature>
<dbReference type="Pfam" id="PF07690">
    <property type="entry name" value="MFS_1"/>
    <property type="match status" value="1"/>
</dbReference>